<dbReference type="Pfam" id="PF19054">
    <property type="entry name" value="DUF5753"/>
    <property type="match status" value="1"/>
</dbReference>
<dbReference type="SMART" id="SM00530">
    <property type="entry name" value="HTH_XRE"/>
    <property type="match status" value="1"/>
</dbReference>
<name>A0A5Q0HEN0_SACSY</name>
<feature type="domain" description="HTH cro/C1-type" evidence="1">
    <location>
        <begin position="9"/>
        <end position="63"/>
    </location>
</feature>
<proteinExistence type="predicted"/>
<dbReference type="PROSITE" id="PS50943">
    <property type="entry name" value="HTH_CROC1"/>
    <property type="match status" value="1"/>
</dbReference>
<evidence type="ECO:0000313" key="3">
    <source>
        <dbReference type="Proteomes" id="UP000325787"/>
    </source>
</evidence>
<dbReference type="Proteomes" id="UP000325787">
    <property type="component" value="Chromosome"/>
</dbReference>
<dbReference type="InterPro" id="IPR043917">
    <property type="entry name" value="DUF5753"/>
</dbReference>
<keyword evidence="3" id="KW-1185">Reference proteome</keyword>
<dbReference type="SUPFAM" id="SSF47413">
    <property type="entry name" value="lambda repressor-like DNA-binding domains"/>
    <property type="match status" value="1"/>
</dbReference>
<organism evidence="2 3">
    <name type="scientific">Saccharothrix syringae</name>
    <name type="common">Nocardiopsis syringae</name>
    <dbReference type="NCBI Taxonomy" id="103733"/>
    <lineage>
        <taxon>Bacteria</taxon>
        <taxon>Bacillati</taxon>
        <taxon>Actinomycetota</taxon>
        <taxon>Actinomycetes</taxon>
        <taxon>Pseudonocardiales</taxon>
        <taxon>Pseudonocardiaceae</taxon>
        <taxon>Saccharothrix</taxon>
    </lineage>
</organism>
<dbReference type="Gene3D" id="1.10.260.40">
    <property type="entry name" value="lambda repressor-like DNA-binding domains"/>
    <property type="match status" value="1"/>
</dbReference>
<gene>
    <name evidence="2" type="ORF">EKG83_22605</name>
</gene>
<accession>A0A5Q0HEN0</accession>
<protein>
    <submittedName>
        <fullName evidence="2">XRE family transcriptional regulator</fullName>
    </submittedName>
</protein>
<dbReference type="KEGG" id="ssyi:EKG83_22605"/>
<dbReference type="EMBL" id="CP034550">
    <property type="protein sequence ID" value="QFZ24425.1"/>
    <property type="molecule type" value="Genomic_DNA"/>
</dbReference>
<reference evidence="3" key="1">
    <citation type="journal article" date="2021" name="Curr. Microbiol.">
        <title>Complete genome of nocamycin-producing strain Saccharothrix syringae NRRL B-16468 reveals the biosynthetic potential for secondary metabolites.</title>
        <authorList>
            <person name="Mo X."/>
            <person name="Yang S."/>
        </authorList>
    </citation>
    <scope>NUCLEOTIDE SEQUENCE [LARGE SCALE GENOMIC DNA]</scope>
    <source>
        <strain evidence="3">ATCC 51364 / DSM 43886 / JCM 6844 / KCTC 9398 / NBRC 14523 / NRRL B-16468 / INA 2240</strain>
    </source>
</reference>
<dbReference type="InterPro" id="IPR010982">
    <property type="entry name" value="Lambda_DNA-bd_dom_sf"/>
</dbReference>
<dbReference type="InterPro" id="IPR001387">
    <property type="entry name" value="Cro/C1-type_HTH"/>
</dbReference>
<dbReference type="GO" id="GO:0003677">
    <property type="term" value="F:DNA binding"/>
    <property type="evidence" value="ECO:0007669"/>
    <property type="project" value="InterPro"/>
</dbReference>
<dbReference type="AlphaFoldDB" id="A0A5Q0HEN0"/>
<evidence type="ECO:0000259" key="1">
    <source>
        <dbReference type="PROSITE" id="PS50943"/>
    </source>
</evidence>
<dbReference type="CDD" id="cd00093">
    <property type="entry name" value="HTH_XRE"/>
    <property type="match status" value="1"/>
</dbReference>
<dbReference type="OrthoDB" id="4966777at2"/>
<dbReference type="Pfam" id="PF13560">
    <property type="entry name" value="HTH_31"/>
    <property type="match status" value="1"/>
</dbReference>
<sequence length="280" mass="31190">MRHRLAAELRHLRGLSGISGRELGRRIAISQSKVSRIESGSVLPSMPEVVAWSAAVEASPATRSRLASLTRGAHDEARSWRGLLHGRGHLQDEIARREALATRIRTYQHSVVPGLLQTAEYARRVFSLFPVPYSDDDLAAAVASRVERQRLVFEPHRRFDFLITEAALRWRPGPLPLLLAQFDRLASVSTLDNVSLGLIPNDADASTTLSHGFVIYYGPHDGGDGLVTVEMAHRPVEVTDSDDIELYENRWTLLQRMAVFDDEAREFLDAVARHARSATS</sequence>
<evidence type="ECO:0000313" key="2">
    <source>
        <dbReference type="EMBL" id="QFZ24425.1"/>
    </source>
</evidence>